<evidence type="ECO:0000256" key="14">
    <source>
        <dbReference type="PIRSR" id="PIRSR618044-2"/>
    </source>
</evidence>
<reference evidence="18" key="1">
    <citation type="submission" date="2020-06" db="EMBL/GenBank/DDBJ databases">
        <title>Characterization of fructooligosaccharide metabolism and fructooligosaccharide-degrading enzymes in human commensal butyrate producers.</title>
        <authorList>
            <person name="Tanno H."/>
            <person name="Fujii T."/>
            <person name="Hirano K."/>
            <person name="Maeno S."/>
            <person name="Tonozuka T."/>
            <person name="Sakamoto M."/>
            <person name="Ohkuma M."/>
            <person name="Tochio T."/>
            <person name="Endo A."/>
        </authorList>
    </citation>
    <scope>NUCLEOTIDE SEQUENCE</scope>
    <source>
        <strain evidence="18">JCM 17466</strain>
    </source>
</reference>
<gene>
    <name evidence="18" type="primary">dacF</name>
    <name evidence="18" type="ORF">ANBU17_01980</name>
</gene>
<evidence type="ECO:0000313" key="18">
    <source>
        <dbReference type="EMBL" id="GFO83851.1"/>
    </source>
</evidence>
<feature type="active site" evidence="13">
    <location>
        <position position="126"/>
    </location>
</feature>
<evidence type="ECO:0000256" key="6">
    <source>
        <dbReference type="ARBA" id="ARBA00022670"/>
    </source>
</evidence>
<dbReference type="InterPro" id="IPR018044">
    <property type="entry name" value="Peptidase_S11"/>
</dbReference>
<accession>A0A916Q6C2</accession>
<keyword evidence="10" id="KW-0573">Peptidoglycan synthesis</keyword>
<evidence type="ECO:0000256" key="16">
    <source>
        <dbReference type="SAM" id="SignalP"/>
    </source>
</evidence>
<evidence type="ECO:0000256" key="2">
    <source>
        <dbReference type="ARBA" id="ARBA00004752"/>
    </source>
</evidence>
<dbReference type="Gene3D" id="3.40.710.10">
    <property type="entry name" value="DD-peptidase/beta-lactamase superfamily"/>
    <property type="match status" value="1"/>
</dbReference>
<evidence type="ECO:0000256" key="1">
    <source>
        <dbReference type="ARBA" id="ARBA00003217"/>
    </source>
</evidence>
<dbReference type="InterPro" id="IPR012338">
    <property type="entry name" value="Beta-lactam/transpept-like"/>
</dbReference>
<dbReference type="PRINTS" id="PR00725">
    <property type="entry name" value="DADACBPTASE1"/>
</dbReference>
<keyword evidence="8" id="KW-0378">Hydrolase</keyword>
<feature type="chain" id="PRO_5037295249" description="serine-type D-Ala-D-Ala carboxypeptidase" evidence="16">
    <location>
        <begin position="22"/>
        <end position="390"/>
    </location>
</feature>
<feature type="binding site" evidence="14">
    <location>
        <position position="236"/>
    </location>
    <ligand>
        <name>substrate</name>
    </ligand>
</feature>
<evidence type="ECO:0000256" key="8">
    <source>
        <dbReference type="ARBA" id="ARBA00022801"/>
    </source>
</evidence>
<keyword evidence="5 18" id="KW-0121">Carboxypeptidase</keyword>
<dbReference type="GO" id="GO:0009252">
    <property type="term" value="P:peptidoglycan biosynthetic process"/>
    <property type="evidence" value="ECO:0007669"/>
    <property type="project" value="UniProtKB-KW"/>
</dbReference>
<dbReference type="InterPro" id="IPR001967">
    <property type="entry name" value="Peptidase_S11_N"/>
</dbReference>
<protein>
    <recommendedName>
        <fullName evidence="4">serine-type D-Ala-D-Ala carboxypeptidase</fullName>
        <ecNumber evidence="4">3.4.16.4</ecNumber>
    </recommendedName>
</protein>
<dbReference type="Pfam" id="PF00768">
    <property type="entry name" value="Peptidase_S11"/>
    <property type="match status" value="1"/>
</dbReference>
<dbReference type="AlphaFoldDB" id="A0A916Q6C2"/>
<keyword evidence="7 16" id="KW-0732">Signal</keyword>
<dbReference type="SUPFAM" id="SSF56601">
    <property type="entry name" value="beta-lactamase/transpeptidase-like"/>
    <property type="match status" value="1"/>
</dbReference>
<comment type="caution">
    <text evidence="18">The sequence shown here is derived from an EMBL/GenBank/DDBJ whole genome shotgun (WGS) entry which is preliminary data.</text>
</comment>
<dbReference type="GO" id="GO:0071555">
    <property type="term" value="P:cell wall organization"/>
    <property type="evidence" value="ECO:0007669"/>
    <property type="project" value="UniProtKB-KW"/>
</dbReference>
<evidence type="ECO:0000256" key="9">
    <source>
        <dbReference type="ARBA" id="ARBA00022960"/>
    </source>
</evidence>
<feature type="active site" description="Proton acceptor" evidence="13">
    <location>
        <position position="69"/>
    </location>
</feature>
<evidence type="ECO:0000313" key="19">
    <source>
        <dbReference type="Proteomes" id="UP000613208"/>
    </source>
</evidence>
<organism evidence="18 19">
    <name type="scientific">Anaerostipes butyraticus</name>
    <dbReference type="NCBI Taxonomy" id="645466"/>
    <lineage>
        <taxon>Bacteria</taxon>
        <taxon>Bacillati</taxon>
        <taxon>Bacillota</taxon>
        <taxon>Clostridia</taxon>
        <taxon>Lachnospirales</taxon>
        <taxon>Lachnospiraceae</taxon>
        <taxon>Anaerostipes</taxon>
    </lineage>
</organism>
<evidence type="ECO:0000256" key="15">
    <source>
        <dbReference type="RuleBase" id="RU004016"/>
    </source>
</evidence>
<dbReference type="SMART" id="SM00936">
    <property type="entry name" value="PBP5_C"/>
    <property type="match status" value="1"/>
</dbReference>
<dbReference type="Proteomes" id="UP000613208">
    <property type="component" value="Unassembled WGS sequence"/>
</dbReference>
<dbReference type="PANTHER" id="PTHR21581">
    <property type="entry name" value="D-ALANYL-D-ALANINE CARBOXYPEPTIDASE"/>
    <property type="match status" value="1"/>
</dbReference>
<proteinExistence type="inferred from homology"/>
<dbReference type="PANTHER" id="PTHR21581:SF6">
    <property type="entry name" value="TRAFFICKING PROTEIN PARTICLE COMPLEX SUBUNIT 12"/>
    <property type="match status" value="1"/>
</dbReference>
<sequence length="390" mass="42503">MKRLFAAVIFICFTAVHTVCANQPEAVVTSAVPDLNLTAKSAVVMEAGSKTLLYEKDKDKELPPASVTKVMSLLLIFQELDAGKLSLKDEVTVSDHAASMGGSQVFLEPGEKQDVETLIKCVVVASANDAVVALAEHISGSEDAFVQRMNQEAKKLGMKHTVFKNACGLDEDGHVTTAYDIALMSRELTVKHPDVFQYTKIWMDSFTHKTKKGTSEFQLSNTNKMIRQYNGCTGLKTGSTSTAKFCLSATATRNHVDLIAVVMASSDSKSRIKDAGALLDYGFASCQVVEDVTTAEEIGTIKVEKGKKDTVVYPEKITAKITRIKQKDGNLKKEIKIDSLTAPVKKGQTIGKIIYKDGSKTAAETDIKSMESIQKMDYLSSLQKIAEAYF</sequence>
<name>A0A916Q6C2_9FIRM</name>
<comment type="pathway">
    <text evidence="2">Cell wall biogenesis; peptidoglycan biosynthesis.</text>
</comment>
<dbReference type="EMBL" id="BLYI01000006">
    <property type="protein sequence ID" value="GFO83851.1"/>
    <property type="molecule type" value="Genomic_DNA"/>
</dbReference>
<evidence type="ECO:0000256" key="7">
    <source>
        <dbReference type="ARBA" id="ARBA00022729"/>
    </source>
</evidence>
<dbReference type="EC" id="3.4.16.4" evidence="4"/>
<evidence type="ECO:0000256" key="4">
    <source>
        <dbReference type="ARBA" id="ARBA00012448"/>
    </source>
</evidence>
<evidence type="ECO:0000256" key="3">
    <source>
        <dbReference type="ARBA" id="ARBA00007164"/>
    </source>
</evidence>
<feature type="domain" description="Peptidase S11 D-Ala-D-Ala carboxypeptidase A C-terminal" evidence="17">
    <location>
        <begin position="283"/>
        <end position="375"/>
    </location>
</feature>
<evidence type="ECO:0000256" key="11">
    <source>
        <dbReference type="ARBA" id="ARBA00023316"/>
    </source>
</evidence>
<dbReference type="GO" id="GO:0009002">
    <property type="term" value="F:serine-type D-Ala-D-Ala carboxypeptidase activity"/>
    <property type="evidence" value="ECO:0007669"/>
    <property type="project" value="UniProtKB-EC"/>
</dbReference>
<keyword evidence="6" id="KW-0645">Protease</keyword>
<evidence type="ECO:0000259" key="17">
    <source>
        <dbReference type="SMART" id="SM00936"/>
    </source>
</evidence>
<comment type="catalytic activity">
    <reaction evidence="12">
        <text>Preferential cleavage: (Ac)2-L-Lys-D-Ala-|-D-Ala. Also transpeptidation of peptidyl-alanyl moieties that are N-acyl substituents of D-alanine.</text>
        <dbReference type="EC" id="3.4.16.4"/>
    </reaction>
</comment>
<dbReference type="InterPro" id="IPR037167">
    <property type="entry name" value="Peptidase_S11_C_sf"/>
</dbReference>
<dbReference type="GO" id="GO:0008360">
    <property type="term" value="P:regulation of cell shape"/>
    <property type="evidence" value="ECO:0007669"/>
    <property type="project" value="UniProtKB-KW"/>
</dbReference>
<evidence type="ECO:0000256" key="10">
    <source>
        <dbReference type="ARBA" id="ARBA00022984"/>
    </source>
</evidence>
<feature type="active site" description="Acyl-ester intermediate" evidence="13">
    <location>
        <position position="66"/>
    </location>
</feature>
<dbReference type="SUPFAM" id="SSF69189">
    <property type="entry name" value="Penicillin-binding protein associated domain"/>
    <property type="match status" value="1"/>
</dbReference>
<keyword evidence="19" id="KW-1185">Reference proteome</keyword>
<evidence type="ECO:0000256" key="12">
    <source>
        <dbReference type="ARBA" id="ARBA00034000"/>
    </source>
</evidence>
<dbReference type="InterPro" id="IPR015956">
    <property type="entry name" value="Peniciliin-bd_prot_C_sf"/>
</dbReference>
<dbReference type="RefSeq" id="WP_201309618.1">
    <property type="nucleotide sequence ID" value="NZ_BLYI01000006.1"/>
</dbReference>
<keyword evidence="9" id="KW-0133">Cell shape</keyword>
<comment type="function">
    <text evidence="1">Removes C-terminal D-alanyl residues from sugar-peptide cell wall precursors.</text>
</comment>
<comment type="similarity">
    <text evidence="3 15">Belongs to the peptidase S11 family.</text>
</comment>
<dbReference type="GO" id="GO:0006508">
    <property type="term" value="P:proteolysis"/>
    <property type="evidence" value="ECO:0007669"/>
    <property type="project" value="UniProtKB-KW"/>
</dbReference>
<dbReference type="InterPro" id="IPR012907">
    <property type="entry name" value="Peptidase_S11_C"/>
</dbReference>
<keyword evidence="11" id="KW-0961">Cell wall biogenesis/degradation</keyword>
<evidence type="ECO:0000256" key="5">
    <source>
        <dbReference type="ARBA" id="ARBA00022645"/>
    </source>
</evidence>
<feature type="signal peptide" evidence="16">
    <location>
        <begin position="1"/>
        <end position="21"/>
    </location>
</feature>
<evidence type="ECO:0000256" key="13">
    <source>
        <dbReference type="PIRSR" id="PIRSR618044-1"/>
    </source>
</evidence>
<dbReference type="Gene3D" id="2.60.410.10">
    <property type="entry name" value="D-Ala-D-Ala carboxypeptidase, C-terminal domain"/>
    <property type="match status" value="1"/>
</dbReference>
<dbReference type="Pfam" id="PF07943">
    <property type="entry name" value="PBP5_C"/>
    <property type="match status" value="1"/>
</dbReference>